<evidence type="ECO:0000313" key="13">
    <source>
        <dbReference type="Proteomes" id="UP000705983"/>
    </source>
</evidence>
<dbReference type="Pfam" id="PF01131">
    <property type="entry name" value="Topoisom_bac"/>
    <property type="match status" value="1"/>
</dbReference>
<dbReference type="RefSeq" id="WP_187995892.1">
    <property type="nucleotide sequence ID" value="NZ_JACEXG010000001.1"/>
</dbReference>
<evidence type="ECO:0000313" key="12">
    <source>
        <dbReference type="EMBL" id="MBM9432316.1"/>
    </source>
</evidence>
<feature type="site" description="Interaction with DNA" evidence="8">
    <location>
        <position position="150"/>
    </location>
</feature>
<name>A0ABS2TCG1_9ACTO</name>
<dbReference type="InterPro" id="IPR013825">
    <property type="entry name" value="Topo_IA_cen_sub2"/>
</dbReference>
<evidence type="ECO:0000259" key="10">
    <source>
        <dbReference type="PROSITE" id="PS50880"/>
    </source>
</evidence>
<dbReference type="InterPro" id="IPR000380">
    <property type="entry name" value="Topo_IA"/>
</dbReference>
<feature type="compositionally biased region" description="Basic residues" evidence="9">
    <location>
        <begin position="866"/>
        <end position="882"/>
    </location>
</feature>
<proteinExistence type="inferred from homology"/>
<dbReference type="CDD" id="cd03363">
    <property type="entry name" value="TOPRIM_TopoIA_TopoI"/>
    <property type="match status" value="1"/>
</dbReference>
<feature type="active site" description="O-(5'-phospho-DNA)-tyrosine intermediate" evidence="8">
    <location>
        <position position="325"/>
    </location>
</feature>
<evidence type="ECO:0000256" key="4">
    <source>
        <dbReference type="ARBA" id="ARBA00022842"/>
    </source>
</evidence>
<feature type="region of interest" description="Interaction with DNA" evidence="8">
    <location>
        <begin position="174"/>
        <end position="179"/>
    </location>
</feature>
<dbReference type="PROSITE" id="PS52039">
    <property type="entry name" value="TOPO_IA_2"/>
    <property type="match status" value="1"/>
</dbReference>
<comment type="similarity">
    <text evidence="2 8">Belongs to the type IA topoisomerase family.</text>
</comment>
<dbReference type="PRINTS" id="PR00417">
    <property type="entry name" value="PRTPISMRASEI"/>
</dbReference>
<evidence type="ECO:0000259" key="11">
    <source>
        <dbReference type="PROSITE" id="PS52039"/>
    </source>
</evidence>
<evidence type="ECO:0000256" key="3">
    <source>
        <dbReference type="ARBA" id="ARBA00022723"/>
    </source>
</evidence>
<dbReference type="InterPro" id="IPR003601">
    <property type="entry name" value="Topo_IA_2"/>
</dbReference>
<feature type="region of interest" description="Disordered" evidence="9">
    <location>
        <begin position="351"/>
        <end position="375"/>
    </location>
</feature>
<feature type="site" description="Interaction with DNA" evidence="8">
    <location>
        <position position="32"/>
    </location>
</feature>
<dbReference type="Gene3D" id="2.70.20.10">
    <property type="entry name" value="Topoisomerase I, domain 3"/>
    <property type="match status" value="1"/>
</dbReference>
<feature type="compositionally biased region" description="Basic and acidic residues" evidence="9">
    <location>
        <begin position="458"/>
        <end position="474"/>
    </location>
</feature>
<dbReference type="InterPro" id="IPR013824">
    <property type="entry name" value="Topo_IA_cen_sub1"/>
</dbReference>
<dbReference type="PANTHER" id="PTHR42785">
    <property type="entry name" value="DNA TOPOISOMERASE, TYPE IA, CORE"/>
    <property type="match status" value="1"/>
</dbReference>
<dbReference type="SUPFAM" id="SSF56712">
    <property type="entry name" value="Prokaryotic type I DNA topoisomerase"/>
    <property type="match status" value="1"/>
</dbReference>
<feature type="compositionally biased region" description="Low complexity" evidence="9">
    <location>
        <begin position="883"/>
        <end position="899"/>
    </location>
</feature>
<dbReference type="Gene3D" id="1.10.460.10">
    <property type="entry name" value="Topoisomerase I, domain 2"/>
    <property type="match status" value="1"/>
</dbReference>
<dbReference type="InterPro" id="IPR013826">
    <property type="entry name" value="Topo_IA_cen_sub3"/>
</dbReference>
<evidence type="ECO:0000256" key="2">
    <source>
        <dbReference type="ARBA" id="ARBA00009446"/>
    </source>
</evidence>
<accession>A0ABS2TCG1</accession>
<dbReference type="SMART" id="SM00493">
    <property type="entry name" value="TOPRIM"/>
    <property type="match status" value="1"/>
</dbReference>
<dbReference type="SMART" id="SM00437">
    <property type="entry name" value="TOP1Ac"/>
    <property type="match status" value="1"/>
</dbReference>
<dbReference type="Pfam" id="PF01751">
    <property type="entry name" value="Toprim"/>
    <property type="match status" value="1"/>
</dbReference>
<feature type="compositionally biased region" description="Low complexity" evidence="9">
    <location>
        <begin position="908"/>
        <end position="919"/>
    </location>
</feature>
<feature type="site" description="Interaction with DNA" evidence="8">
    <location>
        <position position="531"/>
    </location>
</feature>
<protein>
    <recommendedName>
        <fullName evidence="8">DNA topoisomerase 1</fullName>
        <ecNumber evidence="8">5.6.2.1</ecNumber>
    </recommendedName>
    <alternativeName>
        <fullName evidence="8">DNA topoisomerase I</fullName>
    </alternativeName>
</protein>
<keyword evidence="6 8" id="KW-0238">DNA-binding</keyword>
<dbReference type="Pfam" id="PF13368">
    <property type="entry name" value="Toprim_C_rpt"/>
    <property type="match status" value="4"/>
</dbReference>
<feature type="region of interest" description="Disordered" evidence="9">
    <location>
        <begin position="864"/>
        <end position="919"/>
    </location>
</feature>
<dbReference type="Gene3D" id="1.10.290.10">
    <property type="entry name" value="Topoisomerase I, domain 4"/>
    <property type="match status" value="1"/>
</dbReference>
<reference evidence="13" key="1">
    <citation type="submission" date="2021-02" db="EMBL/GenBank/DDBJ databases">
        <title>Leucobacter sp. CX169.</title>
        <authorList>
            <person name="Cheng Y."/>
        </authorList>
    </citation>
    <scope>NUCLEOTIDE SEQUENCE [LARGE SCALE GENOMIC DNA]</scope>
    <source>
        <strain evidence="13">JY899</strain>
    </source>
</reference>
<comment type="function">
    <text evidence="8">Releases the supercoiling and torsional tension of DNA, which is introduced during the DNA replication and transcription, by transiently cleaving and rejoining one strand of the DNA duplex. Introduces a single-strand break via transesterification at a target site in duplex DNA. The scissile phosphodiester is attacked by the catalytic tyrosine of the enzyme, resulting in the formation of a DNA-(5'-phosphotyrosyl)-enzyme intermediate and the expulsion of a 3'-OH DNA strand. The free DNA strand then undergoes passage around the unbroken strand, thus removing DNA supercoils. Finally, in the religation step, the DNA 3'-OH attacks the covalent intermediate to expel the active-site tyrosine and restore the DNA phosphodiester backbone.</text>
</comment>
<gene>
    <name evidence="8 12" type="primary">topA</name>
    <name evidence="12" type="ORF">JVW63_01135</name>
</gene>
<comment type="catalytic activity">
    <reaction evidence="1 8">
        <text>ATP-independent breakage of single-stranded DNA, followed by passage and rejoining.</text>
        <dbReference type="EC" id="5.6.2.1"/>
    </reaction>
</comment>
<dbReference type="InterPro" id="IPR028612">
    <property type="entry name" value="Topoisom_1_IA"/>
</dbReference>
<feature type="site" description="Interaction with DNA" evidence="8">
    <location>
        <position position="327"/>
    </location>
</feature>
<feature type="site" description="Interaction with DNA" evidence="8">
    <location>
        <position position="166"/>
    </location>
</feature>
<dbReference type="InterPro" id="IPR025589">
    <property type="entry name" value="Toprim_C_rpt"/>
</dbReference>
<dbReference type="EMBL" id="JAFFJS010000001">
    <property type="protein sequence ID" value="MBM9432316.1"/>
    <property type="molecule type" value="Genomic_DNA"/>
</dbReference>
<dbReference type="CDD" id="cd00186">
    <property type="entry name" value="TOP1Ac"/>
    <property type="match status" value="1"/>
</dbReference>
<dbReference type="HAMAP" id="MF_00952">
    <property type="entry name" value="Topoisom_1_prok"/>
    <property type="match status" value="1"/>
</dbReference>
<evidence type="ECO:0000256" key="7">
    <source>
        <dbReference type="ARBA" id="ARBA00023235"/>
    </source>
</evidence>
<keyword evidence="3" id="KW-0479">Metal-binding</keyword>
<dbReference type="PROSITE" id="PS50880">
    <property type="entry name" value="TOPRIM"/>
    <property type="match status" value="1"/>
</dbReference>
<keyword evidence="7 8" id="KW-0413">Isomerase</keyword>
<dbReference type="PANTHER" id="PTHR42785:SF1">
    <property type="entry name" value="DNA TOPOISOMERASE"/>
    <property type="match status" value="1"/>
</dbReference>
<feature type="region of interest" description="Disordered" evidence="9">
    <location>
        <begin position="458"/>
        <end position="477"/>
    </location>
</feature>
<evidence type="ECO:0000256" key="8">
    <source>
        <dbReference type="HAMAP-Rule" id="MF_00952"/>
    </source>
</evidence>
<keyword evidence="13" id="KW-1185">Reference proteome</keyword>
<dbReference type="Proteomes" id="UP000705983">
    <property type="component" value="Unassembled WGS sequence"/>
</dbReference>
<evidence type="ECO:0000256" key="5">
    <source>
        <dbReference type="ARBA" id="ARBA00023029"/>
    </source>
</evidence>
<dbReference type="PROSITE" id="PS00396">
    <property type="entry name" value="TOPO_IA_1"/>
    <property type="match status" value="1"/>
</dbReference>
<dbReference type="EC" id="5.6.2.1" evidence="8"/>
<comment type="caution">
    <text evidence="12">The sequence shown here is derived from an EMBL/GenBank/DDBJ whole genome shotgun (WGS) entry which is preliminary data.</text>
</comment>
<evidence type="ECO:0000256" key="1">
    <source>
        <dbReference type="ARBA" id="ARBA00000213"/>
    </source>
</evidence>
<feature type="site" description="Interaction with DNA" evidence="8">
    <location>
        <position position="159"/>
    </location>
</feature>
<dbReference type="NCBIfam" id="TIGR01051">
    <property type="entry name" value="topA_bact"/>
    <property type="match status" value="1"/>
</dbReference>
<dbReference type="InterPro" id="IPR006171">
    <property type="entry name" value="TOPRIM_dom"/>
</dbReference>
<dbReference type="InterPro" id="IPR003602">
    <property type="entry name" value="Topo_IA_DNA-bd_dom"/>
</dbReference>
<organism evidence="12 13">
    <name type="scientific">Flaviflexus equikiangi</name>
    <dbReference type="NCBI Taxonomy" id="2758573"/>
    <lineage>
        <taxon>Bacteria</taxon>
        <taxon>Bacillati</taxon>
        <taxon>Actinomycetota</taxon>
        <taxon>Actinomycetes</taxon>
        <taxon>Actinomycetales</taxon>
        <taxon>Actinomycetaceae</taxon>
        <taxon>Flaviflexus</taxon>
    </lineage>
</organism>
<dbReference type="InterPro" id="IPR023405">
    <property type="entry name" value="Topo_IA_core_domain"/>
</dbReference>
<dbReference type="Gene3D" id="3.40.50.140">
    <property type="match status" value="1"/>
</dbReference>
<keyword evidence="4" id="KW-0460">Magnesium</keyword>
<feature type="site" description="Interaction with DNA" evidence="8">
    <location>
        <position position="154"/>
    </location>
</feature>
<feature type="region of interest" description="Disordered" evidence="9">
    <location>
        <begin position="277"/>
        <end position="297"/>
    </location>
</feature>
<dbReference type="InterPro" id="IPR023406">
    <property type="entry name" value="Topo_IA_AS"/>
</dbReference>
<keyword evidence="5 8" id="KW-0799">Topoisomerase</keyword>
<sequence length="919" mass="100619">MTKLVIVESPAKARTIGVYLGPEYVVEASVGHIRDLAEPRELPADMKKGPYGRFAVNTEDGFDPYYLVDPSKKKKVSELKALLKDADELYLATDEDREGEAIAWHLLQVLKPKVPVKRMVFHEITKEAIERALENTREIDTQLVDAQESRRILDRLYGYEVSPVLWRKINQGLSAGRVQSVATRLVVERERERMAFVPAGYWGVRVKLSGGDEGARETFKARLATVDARPVAQGKDFGDDGKLIPAAVRKDVAVLDEDSATALANALQDAAIGVTNVESKPSKRRPSPPFTTSTLQQEASRKLGMNSRQAMSVAQQLYENGFITYMRTDSVDLSKEAISAARAQVKDRYGADHVPDKPRMYSKKAKGAQEAHEAVRPAGDTFRTPDQVRGSLNSAQYKLYELIWKRTLASQMSDASLLTVSVQMSTEVNAAGFTKVGLAASGTVVTFPGFLAVYEEGKDSSRHDDKDGESRLPDLSEGDVVDVVEPGAVAEGHETTPPPRYTDASLVRKLEELGIGRPSTYASTISVITDRGYVERRGQAMIPTWTAFSVIRLLEENLPGYVDYDFTAQMEGELDSIASGKADRVAYLEAFYHGDDTHKGLQHEVENLGEIDARALNTVDIGEGIVLRVGKYGPYVELQQGDEDPLRANVPDELSPDELTVEKAKELLEKGKDDGRVLGNHPETGLEIVAKSGRFGPYVMEVLPEDAPKTAKARTASIFKSMSLSTITLEQALELLTLPRVVGKDAEGVEITAQSGRFGPYLKKGTDSRSLETEEQLLTVTLEEAEELFSKPKARGRAAAAAPLKEFGEDPVSKKPVVLKNGRFGPYVTDGELNASLRVADSVETITDARAYELLELRREYLKNNPPKKKATRKAPAKKAATKKTAATAKKTTTAAAKKTTTRKPAAKKTATTSTTTAS</sequence>
<dbReference type="InterPro" id="IPR013497">
    <property type="entry name" value="Topo_IA_cen"/>
</dbReference>
<feature type="site" description="Interaction with DNA" evidence="8">
    <location>
        <position position="151"/>
    </location>
</feature>
<evidence type="ECO:0000256" key="9">
    <source>
        <dbReference type="SAM" id="MobiDB-lite"/>
    </source>
</evidence>
<evidence type="ECO:0000256" key="6">
    <source>
        <dbReference type="ARBA" id="ARBA00023125"/>
    </source>
</evidence>
<dbReference type="InterPro" id="IPR005733">
    <property type="entry name" value="TopoI_bac-type"/>
</dbReference>
<dbReference type="SMART" id="SM00436">
    <property type="entry name" value="TOP1Bc"/>
    <property type="match status" value="1"/>
</dbReference>
<feature type="domain" description="Toprim" evidence="10">
    <location>
        <begin position="2"/>
        <end position="125"/>
    </location>
</feature>
<comment type="subunit">
    <text evidence="8">Monomer.</text>
</comment>
<dbReference type="InterPro" id="IPR034149">
    <property type="entry name" value="TOPRIM_TopoI"/>
</dbReference>
<feature type="domain" description="Topo IA-type catalytic" evidence="11">
    <location>
        <begin position="140"/>
        <end position="599"/>
    </location>
</feature>